<evidence type="ECO:0000313" key="3">
    <source>
        <dbReference type="Proteomes" id="UP000199183"/>
    </source>
</evidence>
<dbReference type="PANTHER" id="PTHR36151:SF3">
    <property type="entry name" value="ER-BOUND OXYGENASE MPAB_MPAB'_RUBBER OXYGENASE CATALYTIC DOMAIN-CONTAINING PROTEIN"/>
    <property type="match status" value="1"/>
</dbReference>
<dbReference type="GO" id="GO:0016491">
    <property type="term" value="F:oxidoreductase activity"/>
    <property type="evidence" value="ECO:0007669"/>
    <property type="project" value="InterPro"/>
</dbReference>
<evidence type="ECO:0000259" key="1">
    <source>
        <dbReference type="Pfam" id="PF09995"/>
    </source>
</evidence>
<dbReference type="Proteomes" id="UP000199183">
    <property type="component" value="Unassembled WGS sequence"/>
</dbReference>
<dbReference type="Pfam" id="PF09995">
    <property type="entry name" value="MPAB_Lcp_cat"/>
    <property type="match status" value="1"/>
</dbReference>
<dbReference type="STRING" id="640635.SAMN04489806_0359"/>
<dbReference type="PANTHER" id="PTHR36151">
    <property type="entry name" value="BLR2777 PROTEIN"/>
    <property type="match status" value="1"/>
</dbReference>
<name>A0A1H4IZ39_9MICO</name>
<proteinExistence type="predicted"/>
<feature type="domain" description="ER-bound oxygenase mpaB/mpaB'/Rubber oxygenase catalytic" evidence="1">
    <location>
        <begin position="3"/>
        <end position="225"/>
    </location>
</feature>
<dbReference type="EMBL" id="FNRY01000001">
    <property type="protein sequence ID" value="SEB38916.1"/>
    <property type="molecule type" value="Genomic_DNA"/>
</dbReference>
<accession>A0A1H4IZ39</accession>
<protein>
    <submittedName>
        <fullName evidence="2">Uncharacterized conserved protein, DUF2236 family</fullName>
    </submittedName>
</protein>
<gene>
    <name evidence="2" type="ORF">SAMN04489806_0359</name>
</gene>
<reference evidence="2 3" key="1">
    <citation type="submission" date="2016-10" db="EMBL/GenBank/DDBJ databases">
        <authorList>
            <person name="de Groot N.N."/>
        </authorList>
    </citation>
    <scope>NUCLEOTIDE SEQUENCE [LARGE SCALE GENOMIC DNA]</scope>
    <source>
        <strain evidence="2 3">DSM 21799</strain>
    </source>
</reference>
<organism evidence="2 3">
    <name type="scientific">Paramicrobacterium humi</name>
    <dbReference type="NCBI Taxonomy" id="640635"/>
    <lineage>
        <taxon>Bacteria</taxon>
        <taxon>Bacillati</taxon>
        <taxon>Actinomycetota</taxon>
        <taxon>Actinomycetes</taxon>
        <taxon>Micrococcales</taxon>
        <taxon>Microbacteriaceae</taxon>
        <taxon>Paramicrobacterium</taxon>
    </lineage>
</organism>
<dbReference type="AlphaFoldDB" id="A0A1H4IZ39"/>
<dbReference type="InterPro" id="IPR018713">
    <property type="entry name" value="MPAB/Lcp_cat_dom"/>
</dbReference>
<keyword evidence="3" id="KW-1185">Reference proteome</keyword>
<sequence length="256" mass="28449">MAAESVLVAGGGAAILLQIADERVGLGVAQHSDFASRPLDRLHATLRYVYVQVYGTGAERRFVSRAVNRAHRPVRADAADGRPAYSAFDPQLQLWVAATLYRTALVLHERVIGPLDEKVADRVYRQYAVLGTGVGMPAALWPADRAAFETYWNESLAALEVSDEARRVARDLLHPRVGPVWLRAAMPLARLMTAGLLPESVRAAYRLPWSDARQRRFDAVISVTRLVWPRLSRGIRHLPAIRCLRQVRAEMREAAG</sequence>
<evidence type="ECO:0000313" key="2">
    <source>
        <dbReference type="EMBL" id="SEB38916.1"/>
    </source>
</evidence>